<reference evidence="5" key="1">
    <citation type="submission" date="2022-10" db="EMBL/GenBank/DDBJ databases">
        <title>The complete genomes of actinobacterial strains from the NBC collection.</title>
        <authorList>
            <person name="Joergensen T.S."/>
            <person name="Alvarez Arevalo M."/>
            <person name="Sterndorff E.B."/>
            <person name="Faurdal D."/>
            <person name="Vuksanovic O."/>
            <person name="Mourched A.-S."/>
            <person name="Charusanti P."/>
            <person name="Shaw S."/>
            <person name="Blin K."/>
            <person name="Weber T."/>
        </authorList>
    </citation>
    <scope>NUCLEOTIDE SEQUENCE</scope>
    <source>
        <strain evidence="5">NBC_00283</strain>
    </source>
</reference>
<dbReference type="PANTHER" id="PTHR43877">
    <property type="entry name" value="AMINOALKYLPHOSPHONATE N-ACETYLTRANSFERASE-RELATED-RELATED"/>
    <property type="match status" value="1"/>
</dbReference>
<keyword evidence="6" id="KW-1185">Reference proteome</keyword>
<dbReference type="SUPFAM" id="SSF55729">
    <property type="entry name" value="Acyl-CoA N-acyltransferases (Nat)"/>
    <property type="match status" value="1"/>
</dbReference>
<feature type="compositionally biased region" description="Pro residues" evidence="3">
    <location>
        <begin position="1"/>
        <end position="21"/>
    </location>
</feature>
<dbReference type="RefSeq" id="WP_328775600.1">
    <property type="nucleotide sequence ID" value="NZ_CP108057.1"/>
</dbReference>
<dbReference type="InterPro" id="IPR000182">
    <property type="entry name" value="GNAT_dom"/>
</dbReference>
<accession>A0ABZ1RGQ5</accession>
<dbReference type="CDD" id="cd04301">
    <property type="entry name" value="NAT_SF"/>
    <property type="match status" value="1"/>
</dbReference>
<dbReference type="InterPro" id="IPR016181">
    <property type="entry name" value="Acyl_CoA_acyltransferase"/>
</dbReference>
<organism evidence="5 6">
    <name type="scientific">Streptomyces goshikiensis</name>
    <dbReference type="NCBI Taxonomy" id="1942"/>
    <lineage>
        <taxon>Bacteria</taxon>
        <taxon>Bacillati</taxon>
        <taxon>Actinomycetota</taxon>
        <taxon>Actinomycetes</taxon>
        <taxon>Kitasatosporales</taxon>
        <taxon>Streptomycetaceae</taxon>
        <taxon>Streptomyces</taxon>
    </lineage>
</organism>
<dbReference type="InterPro" id="IPR050832">
    <property type="entry name" value="Bact_Acetyltransf"/>
</dbReference>
<dbReference type="PROSITE" id="PS51186">
    <property type="entry name" value="GNAT"/>
    <property type="match status" value="1"/>
</dbReference>
<evidence type="ECO:0000313" key="5">
    <source>
        <dbReference type="EMBL" id="WUO45768.1"/>
    </source>
</evidence>
<dbReference type="Proteomes" id="UP001432075">
    <property type="component" value="Chromosome"/>
</dbReference>
<evidence type="ECO:0000256" key="3">
    <source>
        <dbReference type="SAM" id="MobiDB-lite"/>
    </source>
</evidence>
<dbReference type="EMBL" id="CP108057">
    <property type="protein sequence ID" value="WUO45768.1"/>
    <property type="molecule type" value="Genomic_DNA"/>
</dbReference>
<protein>
    <submittedName>
        <fullName evidence="5">GNAT family N-acetyltransferase</fullName>
        <ecNumber evidence="5">2.3.1.-</ecNumber>
    </submittedName>
</protein>
<feature type="domain" description="N-acetyltransferase" evidence="4">
    <location>
        <begin position="16"/>
        <end position="180"/>
    </location>
</feature>
<gene>
    <name evidence="5" type="ORF">OHU17_07920</name>
</gene>
<proteinExistence type="predicted"/>
<dbReference type="Gene3D" id="3.40.630.30">
    <property type="match status" value="1"/>
</dbReference>
<dbReference type="Pfam" id="PF00583">
    <property type="entry name" value="Acetyltransf_1"/>
    <property type="match status" value="1"/>
</dbReference>
<name>A0ABZ1RGQ5_9ACTN</name>
<keyword evidence="1 5" id="KW-0808">Transferase</keyword>
<dbReference type="GO" id="GO:0016746">
    <property type="term" value="F:acyltransferase activity"/>
    <property type="evidence" value="ECO:0007669"/>
    <property type="project" value="UniProtKB-KW"/>
</dbReference>
<evidence type="ECO:0000259" key="4">
    <source>
        <dbReference type="PROSITE" id="PS51186"/>
    </source>
</evidence>
<evidence type="ECO:0000313" key="6">
    <source>
        <dbReference type="Proteomes" id="UP001432075"/>
    </source>
</evidence>
<evidence type="ECO:0000256" key="2">
    <source>
        <dbReference type="ARBA" id="ARBA00023315"/>
    </source>
</evidence>
<dbReference type="EC" id="2.3.1.-" evidence="5"/>
<evidence type="ECO:0000256" key="1">
    <source>
        <dbReference type="ARBA" id="ARBA00022679"/>
    </source>
</evidence>
<feature type="region of interest" description="Disordered" evidence="3">
    <location>
        <begin position="1"/>
        <end position="23"/>
    </location>
</feature>
<sequence length="188" mass="19834">MTPPTPGSTPTPAPTHAPRPATPADIPELIRLRAVALASLGVDPGPADSPWRETADGWFRERITARTDLRCLVVGGAPGEPLLATGMAWVTYHLPSPRWTDGRRGYLDGIVTDETARGRGHGRRIVDGLVSWLNDSGIHYIQLHASADGEPVYTAAGFTQARYPAMDLITGTDPDAGTGTGTAGDTTS</sequence>
<keyword evidence="2 5" id="KW-0012">Acyltransferase</keyword>